<keyword evidence="2" id="KW-1185">Reference proteome</keyword>
<dbReference type="AlphaFoldDB" id="A0A9P7E4R7"/>
<dbReference type="OrthoDB" id="2677619at2759"/>
<gene>
    <name evidence="1" type="ORF">BJ212DRAFT_1278098</name>
</gene>
<dbReference type="Proteomes" id="UP000807769">
    <property type="component" value="Unassembled WGS sequence"/>
</dbReference>
<dbReference type="EMBL" id="JABBWG010000030">
    <property type="protein sequence ID" value="KAG1811121.1"/>
    <property type="molecule type" value="Genomic_DNA"/>
</dbReference>
<sequence length="372" mass="42107">TTDVHTIFVKKNDYVDPHTGLVESGHMCTVCQKNGVATRQCFFKGSMSTLCTHISRQVFHIKYRHRDHIKVYQEHCKKLGIPLNERACPSHYIHTQPDKPNDCKLQTEQLAFSPIEGCHTGANMANLLVCTVDWYSLHPKASFHLFLIYVILNNNQVGWFTCDNALSNDTCLDAFAGIINANKDAGAKMWDPVQGHAALKHAQLEGKDVDLDALEADLEDVDVEGDQEEEDDNDEEFGVGDTIGKALALGINLFVELTDNSENVPNLKGKSYADFQLDRRDWEKLKLMHEVLQEPASATQTFSSSCNPSVWQMIPVLEFLQKSWENMAKLPQFSKVSDAIQKALENVVKWYHKTKDTNIYFICLGMFIPFHL</sequence>
<name>A0A9P7E4R7_9AGAM</name>
<dbReference type="RefSeq" id="XP_041189781.1">
    <property type="nucleotide sequence ID" value="XM_041331408.1"/>
</dbReference>
<evidence type="ECO:0000313" key="1">
    <source>
        <dbReference type="EMBL" id="KAG1811121.1"/>
    </source>
</evidence>
<comment type="caution">
    <text evidence="1">The sequence shown here is derived from an EMBL/GenBank/DDBJ whole genome shotgun (WGS) entry which is preliminary data.</text>
</comment>
<accession>A0A9P7E4R7</accession>
<reference evidence="1" key="1">
    <citation type="journal article" date="2020" name="New Phytol.">
        <title>Comparative genomics reveals dynamic genome evolution in host specialist ectomycorrhizal fungi.</title>
        <authorList>
            <person name="Lofgren L.A."/>
            <person name="Nguyen N.H."/>
            <person name="Vilgalys R."/>
            <person name="Ruytinx J."/>
            <person name="Liao H.L."/>
            <person name="Branco S."/>
            <person name="Kuo A."/>
            <person name="LaButti K."/>
            <person name="Lipzen A."/>
            <person name="Andreopoulos W."/>
            <person name="Pangilinan J."/>
            <person name="Riley R."/>
            <person name="Hundley H."/>
            <person name="Na H."/>
            <person name="Barry K."/>
            <person name="Grigoriev I.V."/>
            <person name="Stajich J.E."/>
            <person name="Kennedy P.G."/>
        </authorList>
    </citation>
    <scope>NUCLEOTIDE SEQUENCE</scope>
    <source>
        <strain evidence="1">MN1</strain>
    </source>
</reference>
<evidence type="ECO:0000313" key="2">
    <source>
        <dbReference type="Proteomes" id="UP000807769"/>
    </source>
</evidence>
<dbReference type="GeneID" id="64625425"/>
<proteinExistence type="predicted"/>
<feature type="non-terminal residue" evidence="1">
    <location>
        <position position="372"/>
    </location>
</feature>
<organism evidence="1 2">
    <name type="scientific">Suillus subaureus</name>
    <dbReference type="NCBI Taxonomy" id="48587"/>
    <lineage>
        <taxon>Eukaryota</taxon>
        <taxon>Fungi</taxon>
        <taxon>Dikarya</taxon>
        <taxon>Basidiomycota</taxon>
        <taxon>Agaricomycotina</taxon>
        <taxon>Agaricomycetes</taxon>
        <taxon>Agaricomycetidae</taxon>
        <taxon>Boletales</taxon>
        <taxon>Suillineae</taxon>
        <taxon>Suillaceae</taxon>
        <taxon>Suillus</taxon>
    </lineage>
</organism>
<protein>
    <submittedName>
        <fullName evidence="1">Uncharacterized protein</fullName>
    </submittedName>
</protein>